<sequence>MLRVYFTPDDLARIRVLGEPHPLWEVLLSLHLLQTQQGTAVFGGWRHGARATPRPLMRTLTTLARPQGYSPDFLTPSLTTPDLDTALETMLSTGKRVLRADIGALAAETAVPPWVGGIAEGNVDMLRRLADGIRRYHAAVLAPHWPAIQAHVRASRAHLAELAVSGGLKHMLDGLHPGARWHGSLLEVPYPVDQDLDLDGRGLTLVPSFFCWQNPITFADPDRGPMLVYPVERSLDWASGGLGSQSAPRPESLIALLGRTRAAVLHTIAERPHLNTTELAGAVGTSPANASQHATVLREAGLLVTRRHNGSALHTLSSRGTSLLARPSLATTRGS</sequence>
<evidence type="ECO:0000313" key="5">
    <source>
        <dbReference type="EMBL" id="MBB4912888.1"/>
    </source>
</evidence>
<dbReference type="PROSITE" id="PS50987">
    <property type="entry name" value="HTH_ARSR_2"/>
    <property type="match status" value="1"/>
</dbReference>
<accession>A0A7W7QG20</accession>
<dbReference type="RefSeq" id="WP_184816832.1">
    <property type="nucleotide sequence ID" value="NZ_JACHJQ010000018.1"/>
</dbReference>
<evidence type="ECO:0000256" key="2">
    <source>
        <dbReference type="ARBA" id="ARBA00023125"/>
    </source>
</evidence>
<dbReference type="InterPro" id="IPR051011">
    <property type="entry name" value="Metal_resp_trans_reg"/>
</dbReference>
<dbReference type="CDD" id="cd00090">
    <property type="entry name" value="HTH_ARSR"/>
    <property type="match status" value="1"/>
</dbReference>
<proteinExistence type="predicted"/>
<feature type="domain" description="HTH arsR-type" evidence="4">
    <location>
        <begin position="242"/>
        <end position="335"/>
    </location>
</feature>
<dbReference type="GO" id="GO:0003677">
    <property type="term" value="F:DNA binding"/>
    <property type="evidence" value="ECO:0007669"/>
    <property type="project" value="UniProtKB-KW"/>
</dbReference>
<dbReference type="PANTHER" id="PTHR43132:SF8">
    <property type="entry name" value="HTH-TYPE TRANSCRIPTIONAL REGULATOR KMTR"/>
    <property type="match status" value="1"/>
</dbReference>
<name>A0A7W7QG20_9PSEU</name>
<dbReference type="InterPro" id="IPR036390">
    <property type="entry name" value="WH_DNA-bd_sf"/>
</dbReference>
<dbReference type="AlphaFoldDB" id="A0A7W7QG20"/>
<dbReference type="Proteomes" id="UP000520767">
    <property type="component" value="Unassembled WGS sequence"/>
</dbReference>
<dbReference type="InterPro" id="IPR036388">
    <property type="entry name" value="WH-like_DNA-bd_sf"/>
</dbReference>
<evidence type="ECO:0000256" key="1">
    <source>
        <dbReference type="ARBA" id="ARBA00023015"/>
    </source>
</evidence>
<dbReference type="EMBL" id="JACHJQ010000018">
    <property type="protein sequence ID" value="MBB4912888.1"/>
    <property type="molecule type" value="Genomic_DNA"/>
</dbReference>
<evidence type="ECO:0000259" key="4">
    <source>
        <dbReference type="PROSITE" id="PS50987"/>
    </source>
</evidence>
<keyword evidence="2 5" id="KW-0238">DNA-binding</keyword>
<protein>
    <submittedName>
        <fullName evidence="5">DNA-binding transcriptional ArsR family regulator</fullName>
    </submittedName>
</protein>
<dbReference type="SUPFAM" id="SSF46785">
    <property type="entry name" value="Winged helix' DNA-binding domain"/>
    <property type="match status" value="1"/>
</dbReference>
<dbReference type="InterPro" id="IPR011991">
    <property type="entry name" value="ArsR-like_HTH"/>
</dbReference>
<reference evidence="5 6" key="1">
    <citation type="submission" date="2020-08" db="EMBL/GenBank/DDBJ databases">
        <title>Genomic Encyclopedia of Type Strains, Phase III (KMG-III): the genomes of soil and plant-associated and newly described type strains.</title>
        <authorList>
            <person name="Whitman W."/>
        </authorList>
    </citation>
    <scope>NUCLEOTIDE SEQUENCE [LARGE SCALE GENOMIC DNA]</scope>
    <source>
        <strain evidence="5 6">CECT 8960</strain>
    </source>
</reference>
<dbReference type="InterPro" id="IPR001845">
    <property type="entry name" value="HTH_ArsR_DNA-bd_dom"/>
</dbReference>
<evidence type="ECO:0000313" key="6">
    <source>
        <dbReference type="Proteomes" id="UP000520767"/>
    </source>
</evidence>
<keyword evidence="3" id="KW-0804">Transcription</keyword>
<gene>
    <name evidence="5" type="ORF">FHR82_009162</name>
</gene>
<keyword evidence="1" id="KW-0805">Transcription regulation</keyword>
<comment type="caution">
    <text evidence="5">The sequence shown here is derived from an EMBL/GenBank/DDBJ whole genome shotgun (WGS) entry which is preliminary data.</text>
</comment>
<dbReference type="PANTHER" id="PTHR43132">
    <property type="entry name" value="ARSENICAL RESISTANCE OPERON REPRESSOR ARSR-RELATED"/>
    <property type="match status" value="1"/>
</dbReference>
<dbReference type="Gene3D" id="1.10.10.10">
    <property type="entry name" value="Winged helix-like DNA-binding domain superfamily/Winged helix DNA-binding domain"/>
    <property type="match status" value="1"/>
</dbReference>
<dbReference type="SMART" id="SM00418">
    <property type="entry name" value="HTH_ARSR"/>
    <property type="match status" value="1"/>
</dbReference>
<organism evidence="5 6">
    <name type="scientific">Actinophytocola algeriensis</name>
    <dbReference type="NCBI Taxonomy" id="1768010"/>
    <lineage>
        <taxon>Bacteria</taxon>
        <taxon>Bacillati</taxon>
        <taxon>Actinomycetota</taxon>
        <taxon>Actinomycetes</taxon>
        <taxon>Pseudonocardiales</taxon>
        <taxon>Pseudonocardiaceae</taxon>
    </lineage>
</organism>
<evidence type="ECO:0000256" key="3">
    <source>
        <dbReference type="ARBA" id="ARBA00023163"/>
    </source>
</evidence>
<dbReference type="GO" id="GO:0003700">
    <property type="term" value="F:DNA-binding transcription factor activity"/>
    <property type="evidence" value="ECO:0007669"/>
    <property type="project" value="InterPro"/>
</dbReference>
<keyword evidence="6" id="KW-1185">Reference proteome</keyword>